<gene>
    <name evidence="1" type="ORF">ACFSOZ_07970</name>
</gene>
<keyword evidence="2" id="KW-1185">Reference proteome</keyword>
<accession>A0ABW4U5P8</accession>
<sequence length="77" mass="8379">MQALNAGPGAMADLERAVTEILSCFPSRPRSFLTDLFFAAHRPHTGCRNQVPTICTTKAMIACRRSCVRLADRAVGT</sequence>
<dbReference type="RefSeq" id="WP_379095674.1">
    <property type="nucleotide sequence ID" value="NZ_JBHUGZ010000006.1"/>
</dbReference>
<evidence type="ECO:0000313" key="2">
    <source>
        <dbReference type="Proteomes" id="UP001597405"/>
    </source>
</evidence>
<protein>
    <submittedName>
        <fullName evidence="1">Uncharacterized protein</fullName>
    </submittedName>
</protein>
<proteinExistence type="predicted"/>
<organism evidence="1 2">
    <name type="scientific">Mesorhizobium newzealandense</name>
    <dbReference type="NCBI Taxonomy" id="1300302"/>
    <lineage>
        <taxon>Bacteria</taxon>
        <taxon>Pseudomonadati</taxon>
        <taxon>Pseudomonadota</taxon>
        <taxon>Alphaproteobacteria</taxon>
        <taxon>Hyphomicrobiales</taxon>
        <taxon>Phyllobacteriaceae</taxon>
        <taxon>Mesorhizobium</taxon>
    </lineage>
</organism>
<comment type="caution">
    <text evidence="1">The sequence shown here is derived from an EMBL/GenBank/DDBJ whole genome shotgun (WGS) entry which is preliminary data.</text>
</comment>
<evidence type="ECO:0000313" key="1">
    <source>
        <dbReference type="EMBL" id="MFD1982613.1"/>
    </source>
</evidence>
<reference evidence="2" key="1">
    <citation type="journal article" date="2019" name="Int. J. Syst. Evol. Microbiol.">
        <title>The Global Catalogue of Microorganisms (GCM) 10K type strain sequencing project: providing services to taxonomists for standard genome sequencing and annotation.</title>
        <authorList>
            <consortium name="The Broad Institute Genomics Platform"/>
            <consortium name="The Broad Institute Genome Sequencing Center for Infectious Disease"/>
            <person name="Wu L."/>
            <person name="Ma J."/>
        </authorList>
    </citation>
    <scope>NUCLEOTIDE SEQUENCE [LARGE SCALE GENOMIC DNA]</scope>
    <source>
        <strain evidence="2">CGMCC 1.16225</strain>
    </source>
</reference>
<dbReference type="EMBL" id="JBHUGZ010000006">
    <property type="protein sequence ID" value="MFD1982613.1"/>
    <property type="molecule type" value="Genomic_DNA"/>
</dbReference>
<name>A0ABW4U5P8_9HYPH</name>
<dbReference type="Proteomes" id="UP001597405">
    <property type="component" value="Unassembled WGS sequence"/>
</dbReference>